<dbReference type="OrthoDB" id="2227204at2"/>
<dbReference type="Proteomes" id="UP000467132">
    <property type="component" value="Unassembled WGS sequence"/>
</dbReference>
<dbReference type="RefSeq" id="WP_160198705.1">
    <property type="nucleotide sequence ID" value="NZ_QXXA01000025.1"/>
</dbReference>
<keyword evidence="2" id="KW-1185">Reference proteome</keyword>
<dbReference type="AlphaFoldDB" id="A0A845R1V8"/>
<evidence type="ECO:0000313" key="1">
    <source>
        <dbReference type="EMBL" id="NBI08244.1"/>
    </source>
</evidence>
<name>A0A845R1V8_9CLOT</name>
<proteinExistence type="predicted"/>
<accession>A0A845R1V8</accession>
<sequence>MLKKLGFVEFIKAVMDRVETGTGLRCYDAIPKNAPSPFYYAEIVGLRKADTKTMFVDVFTVFIHVIAEPQENNSSVAVYKMIQELEEAMTEDIDIDCKYTVISQDSLGLQRIQTDETNEKHAILSYDFKICYGFKIK</sequence>
<evidence type="ECO:0000313" key="2">
    <source>
        <dbReference type="Proteomes" id="UP000467132"/>
    </source>
</evidence>
<organism evidence="1 2">
    <name type="scientific">Senegalia massiliensis</name>
    <dbReference type="NCBI Taxonomy" id="1720316"/>
    <lineage>
        <taxon>Bacteria</taxon>
        <taxon>Bacillati</taxon>
        <taxon>Bacillota</taxon>
        <taxon>Clostridia</taxon>
        <taxon>Eubacteriales</taxon>
        <taxon>Clostridiaceae</taxon>
        <taxon>Senegalia</taxon>
    </lineage>
</organism>
<reference evidence="1 2" key="1">
    <citation type="submission" date="2018-08" db="EMBL/GenBank/DDBJ databases">
        <title>Murine metabolic-syndrome-specific gut microbial biobank.</title>
        <authorList>
            <person name="Liu C."/>
        </authorList>
    </citation>
    <scope>NUCLEOTIDE SEQUENCE [LARGE SCALE GENOMIC DNA]</scope>
    <source>
        <strain evidence="1 2">583</strain>
    </source>
</reference>
<gene>
    <name evidence="1" type="ORF">D3Z33_15395</name>
</gene>
<dbReference type="InterPro" id="IPR053745">
    <property type="entry name" value="Viral_Tail_Comp_sf"/>
</dbReference>
<dbReference type="Pfam" id="PF16807">
    <property type="entry name" value="Phage_tail_terminator_4"/>
    <property type="match status" value="1"/>
</dbReference>
<comment type="caution">
    <text evidence="1">The sequence shown here is derived from an EMBL/GenBank/DDBJ whole genome shotgun (WGS) entry which is preliminary data.</text>
</comment>
<dbReference type="Gene3D" id="3.30.2000.30">
    <property type="match status" value="1"/>
</dbReference>
<dbReference type="EMBL" id="QXXA01000025">
    <property type="protein sequence ID" value="NBI08244.1"/>
    <property type="molecule type" value="Genomic_DNA"/>
</dbReference>
<protein>
    <submittedName>
        <fullName evidence="1">DUF5072 domain-containing protein</fullName>
    </submittedName>
</protein>